<evidence type="ECO:0000256" key="4">
    <source>
        <dbReference type="ARBA" id="ARBA00023002"/>
    </source>
</evidence>
<dbReference type="SUPFAM" id="SSF46609">
    <property type="entry name" value="Fe,Mn superoxide dismutase (SOD), N-terminal domain"/>
    <property type="match status" value="1"/>
</dbReference>
<evidence type="ECO:0000259" key="9">
    <source>
        <dbReference type="Pfam" id="PF02777"/>
    </source>
</evidence>
<feature type="signal peptide" evidence="7">
    <location>
        <begin position="1"/>
        <end position="26"/>
    </location>
</feature>
<feature type="chain" id="PRO_5015936793" description="Superoxide dismutase" evidence="7">
    <location>
        <begin position="27"/>
        <end position="243"/>
    </location>
</feature>
<evidence type="ECO:0000313" key="10">
    <source>
        <dbReference type="EMBL" id="PZW45654.1"/>
    </source>
</evidence>
<evidence type="ECO:0000256" key="6">
    <source>
        <dbReference type="RuleBase" id="RU000414"/>
    </source>
</evidence>
<dbReference type="InterPro" id="IPR001189">
    <property type="entry name" value="Mn/Fe_SOD"/>
</dbReference>
<evidence type="ECO:0000256" key="1">
    <source>
        <dbReference type="ARBA" id="ARBA00008714"/>
    </source>
</evidence>
<dbReference type="InterPro" id="IPR019831">
    <property type="entry name" value="Mn/Fe_SOD_N"/>
</dbReference>
<feature type="domain" description="Manganese/iron superoxide dismutase N-terminal" evidence="8">
    <location>
        <begin position="38"/>
        <end position="124"/>
    </location>
</feature>
<keyword evidence="11" id="KW-1185">Reference proteome</keyword>
<dbReference type="InterPro" id="IPR036314">
    <property type="entry name" value="SOD_C_sf"/>
</dbReference>
<dbReference type="GO" id="GO:0005737">
    <property type="term" value="C:cytoplasm"/>
    <property type="evidence" value="ECO:0007669"/>
    <property type="project" value="TreeGrafter"/>
</dbReference>
<keyword evidence="4 6" id="KW-0560">Oxidoreductase</keyword>
<feature type="domain" description="Manganese/iron superoxide dismutase C-terminal" evidence="9">
    <location>
        <begin position="132"/>
        <end position="232"/>
    </location>
</feature>
<dbReference type="Pfam" id="PF00081">
    <property type="entry name" value="Sod_Fe_N"/>
    <property type="match status" value="1"/>
</dbReference>
<organism evidence="10 11">
    <name type="scientific">Humitalea rosea</name>
    <dbReference type="NCBI Taxonomy" id="990373"/>
    <lineage>
        <taxon>Bacteria</taxon>
        <taxon>Pseudomonadati</taxon>
        <taxon>Pseudomonadota</taxon>
        <taxon>Alphaproteobacteria</taxon>
        <taxon>Acetobacterales</taxon>
        <taxon>Roseomonadaceae</taxon>
        <taxon>Humitalea</taxon>
    </lineage>
</organism>
<feature type="binding site" evidence="5">
    <location>
        <position position="203"/>
    </location>
    <ligand>
        <name>Mn(2+)</name>
        <dbReference type="ChEBI" id="CHEBI:29035"/>
    </ligand>
</feature>
<dbReference type="AlphaFoldDB" id="A0A2W7IJ07"/>
<dbReference type="OrthoDB" id="9803125at2"/>
<keyword evidence="3 5" id="KW-0479">Metal-binding</keyword>
<evidence type="ECO:0000256" key="3">
    <source>
        <dbReference type="ARBA" id="ARBA00022723"/>
    </source>
</evidence>
<evidence type="ECO:0000313" key="11">
    <source>
        <dbReference type="Proteomes" id="UP000249688"/>
    </source>
</evidence>
<dbReference type="InterPro" id="IPR036324">
    <property type="entry name" value="Mn/Fe_SOD_N_sf"/>
</dbReference>
<evidence type="ECO:0000256" key="7">
    <source>
        <dbReference type="SAM" id="SignalP"/>
    </source>
</evidence>
<dbReference type="GO" id="GO:0004784">
    <property type="term" value="F:superoxide dismutase activity"/>
    <property type="evidence" value="ECO:0007669"/>
    <property type="project" value="UniProtKB-EC"/>
</dbReference>
<dbReference type="PROSITE" id="PS00088">
    <property type="entry name" value="SOD_MN"/>
    <property type="match status" value="1"/>
</dbReference>
<dbReference type="PIRSF" id="PIRSF000349">
    <property type="entry name" value="SODismutase"/>
    <property type="match status" value="1"/>
</dbReference>
<dbReference type="GO" id="GO:0046872">
    <property type="term" value="F:metal ion binding"/>
    <property type="evidence" value="ECO:0007669"/>
    <property type="project" value="UniProtKB-KW"/>
</dbReference>
<dbReference type="PANTHER" id="PTHR43595:SF2">
    <property type="entry name" value="SMALL RIBOSOMAL SUBUNIT PROTEIN MS42"/>
    <property type="match status" value="1"/>
</dbReference>
<dbReference type="EC" id="1.15.1.1" evidence="2 6"/>
<protein>
    <recommendedName>
        <fullName evidence="2 6">Superoxide dismutase</fullName>
        <ecNumber evidence="2 6">1.15.1.1</ecNumber>
    </recommendedName>
</protein>
<dbReference type="Proteomes" id="UP000249688">
    <property type="component" value="Unassembled WGS sequence"/>
</dbReference>
<proteinExistence type="inferred from homology"/>
<feature type="binding site" evidence="5">
    <location>
        <position position="199"/>
    </location>
    <ligand>
        <name>Mn(2+)</name>
        <dbReference type="ChEBI" id="CHEBI:29035"/>
    </ligand>
</feature>
<dbReference type="Pfam" id="PF02777">
    <property type="entry name" value="Sod_Fe_C"/>
    <property type="match status" value="1"/>
</dbReference>
<dbReference type="EMBL" id="QKYU01000011">
    <property type="protein sequence ID" value="PZW45654.1"/>
    <property type="molecule type" value="Genomic_DNA"/>
</dbReference>
<dbReference type="PRINTS" id="PR01703">
    <property type="entry name" value="MNSODISMTASE"/>
</dbReference>
<dbReference type="Gene3D" id="1.10.287.990">
    <property type="entry name" value="Fe,Mn superoxide dismutase (SOD) domain"/>
    <property type="match status" value="1"/>
</dbReference>
<evidence type="ECO:0000259" key="8">
    <source>
        <dbReference type="Pfam" id="PF00081"/>
    </source>
</evidence>
<name>A0A2W7IJ07_9PROT</name>
<dbReference type="FunFam" id="1.10.287.990:FF:000001">
    <property type="entry name" value="Superoxide dismutase"/>
    <property type="match status" value="1"/>
</dbReference>
<feature type="binding site" evidence="5">
    <location>
        <position position="62"/>
    </location>
    <ligand>
        <name>Mn(2+)</name>
        <dbReference type="ChEBI" id="CHEBI:29035"/>
    </ligand>
</feature>
<dbReference type="RefSeq" id="WP_111398314.1">
    <property type="nucleotide sequence ID" value="NZ_QKYU01000011.1"/>
</dbReference>
<dbReference type="InterPro" id="IPR019833">
    <property type="entry name" value="Mn/Fe_SOD_BS"/>
</dbReference>
<feature type="binding site" evidence="5">
    <location>
        <position position="117"/>
    </location>
    <ligand>
        <name>Mn(2+)</name>
        <dbReference type="ChEBI" id="CHEBI:29035"/>
    </ligand>
</feature>
<comment type="catalytic activity">
    <reaction evidence="6">
        <text>2 superoxide + 2 H(+) = H2O2 + O2</text>
        <dbReference type="Rhea" id="RHEA:20696"/>
        <dbReference type="ChEBI" id="CHEBI:15378"/>
        <dbReference type="ChEBI" id="CHEBI:15379"/>
        <dbReference type="ChEBI" id="CHEBI:16240"/>
        <dbReference type="ChEBI" id="CHEBI:18421"/>
        <dbReference type="EC" id="1.15.1.1"/>
    </reaction>
</comment>
<accession>A0A2W7IJ07</accession>
<comment type="function">
    <text evidence="6">Destroys radicals which are normally produced within the cells and which are toxic to biological systems.</text>
</comment>
<keyword evidence="7" id="KW-0732">Signal</keyword>
<sequence length="243" mass="26211">MFQPARRSLLLGGAALALTMPRRVFAQAAAPAAPTGPFTLPPLPYDANKNEAAIDAMTMEIHHDRHHAAYVAGLNAALKDQEQLAALPLDELLMNLARVPEAVRTAVRNMGGGHANHSMFWQIMGGAGGEPGGALKAAIDRDLGGFAKMKTDFNANGMRVFGSGWTMVTVTPAGGLALVTKPAQDTPLMEGQRVLMGNDVWEHAYYLRYQNKRADYLAAWWNVLDWDKIAARYAGAMGGTLRV</sequence>
<comment type="caution">
    <text evidence="10">The sequence shown here is derived from an EMBL/GenBank/DDBJ whole genome shotgun (WGS) entry which is preliminary data.</text>
</comment>
<comment type="similarity">
    <text evidence="1 6">Belongs to the iron/manganese superoxide dismutase family.</text>
</comment>
<gene>
    <name evidence="10" type="ORF">C8P66_11169</name>
</gene>
<reference evidence="10 11" key="1">
    <citation type="submission" date="2018-06" db="EMBL/GenBank/DDBJ databases">
        <title>Genomic Encyclopedia of Archaeal and Bacterial Type Strains, Phase II (KMG-II): from individual species to whole genera.</title>
        <authorList>
            <person name="Goeker M."/>
        </authorList>
    </citation>
    <scope>NUCLEOTIDE SEQUENCE [LARGE SCALE GENOMIC DNA]</scope>
    <source>
        <strain evidence="10 11">DSM 24525</strain>
    </source>
</reference>
<dbReference type="PANTHER" id="PTHR43595">
    <property type="entry name" value="37S RIBOSOMAL PROTEIN S26, MITOCHONDRIAL"/>
    <property type="match status" value="1"/>
</dbReference>
<dbReference type="InterPro" id="IPR019832">
    <property type="entry name" value="Mn/Fe_SOD_C"/>
</dbReference>
<evidence type="ECO:0000256" key="2">
    <source>
        <dbReference type="ARBA" id="ARBA00012682"/>
    </source>
</evidence>
<dbReference type="Gene3D" id="3.55.40.20">
    <property type="entry name" value="Iron/manganese superoxide dismutase, C-terminal domain"/>
    <property type="match status" value="1"/>
</dbReference>
<dbReference type="SUPFAM" id="SSF54719">
    <property type="entry name" value="Fe,Mn superoxide dismutase (SOD), C-terminal domain"/>
    <property type="match status" value="1"/>
</dbReference>
<evidence type="ECO:0000256" key="5">
    <source>
        <dbReference type="PIRSR" id="PIRSR000349-1"/>
    </source>
</evidence>